<keyword evidence="1" id="KW-0808">Transferase</keyword>
<comment type="caution">
    <text evidence="4">The sequence shown here is derived from an EMBL/GenBank/DDBJ whole genome shotgun (WGS) entry which is preliminary data.</text>
</comment>
<feature type="repeat" description="TPR" evidence="2">
    <location>
        <begin position="100"/>
        <end position="133"/>
    </location>
</feature>
<keyword evidence="2" id="KW-0802">TPR repeat</keyword>
<keyword evidence="5" id="KW-1185">Reference proteome</keyword>
<organism evidence="4 5">
    <name type="scientific">Mesorhizobium marinum</name>
    <dbReference type="NCBI Taxonomy" id="3228790"/>
    <lineage>
        <taxon>Bacteria</taxon>
        <taxon>Pseudomonadati</taxon>
        <taxon>Pseudomonadota</taxon>
        <taxon>Alphaproteobacteria</taxon>
        <taxon>Hyphomicrobiales</taxon>
        <taxon>Phyllobacteriaceae</taxon>
        <taxon>Mesorhizobium</taxon>
    </lineage>
</organism>
<dbReference type="InterPro" id="IPR026634">
    <property type="entry name" value="TPST-like"/>
</dbReference>
<dbReference type="RefSeq" id="WP_367723847.1">
    <property type="nucleotide sequence ID" value="NZ_JBFOCI010000003.1"/>
</dbReference>
<dbReference type="Pfam" id="PF13424">
    <property type="entry name" value="TPR_12"/>
    <property type="match status" value="1"/>
</dbReference>
<evidence type="ECO:0000256" key="3">
    <source>
        <dbReference type="SAM" id="MobiDB-lite"/>
    </source>
</evidence>
<dbReference type="Gene3D" id="1.25.40.10">
    <property type="entry name" value="Tetratricopeptide repeat domain"/>
    <property type="match status" value="1"/>
</dbReference>
<name>A0ABV3R050_9HYPH</name>
<protein>
    <submittedName>
        <fullName evidence="4">Sulfotransferase</fullName>
    </submittedName>
</protein>
<dbReference type="SUPFAM" id="SSF52540">
    <property type="entry name" value="P-loop containing nucleoside triphosphate hydrolases"/>
    <property type="match status" value="1"/>
</dbReference>
<proteinExistence type="predicted"/>
<dbReference type="Pfam" id="PF13469">
    <property type="entry name" value="Sulfotransfer_3"/>
    <property type="match status" value="1"/>
</dbReference>
<dbReference type="PANTHER" id="PTHR12788:SF10">
    <property type="entry name" value="PROTEIN-TYROSINE SULFOTRANSFERASE"/>
    <property type="match status" value="1"/>
</dbReference>
<gene>
    <name evidence="4" type="ORF">ABUE31_12050</name>
</gene>
<dbReference type="PROSITE" id="PS50005">
    <property type="entry name" value="TPR"/>
    <property type="match status" value="2"/>
</dbReference>
<dbReference type="InterPro" id="IPR019734">
    <property type="entry name" value="TPR_rpt"/>
</dbReference>
<reference evidence="4 5" key="1">
    <citation type="submission" date="2024-06" db="EMBL/GenBank/DDBJ databases">
        <authorList>
            <person name="Tuo L."/>
        </authorList>
    </citation>
    <scope>NUCLEOTIDE SEQUENCE [LARGE SCALE GENOMIC DNA]</scope>
    <source>
        <strain evidence="4 5">ZMM04-5</strain>
    </source>
</reference>
<dbReference type="SUPFAM" id="SSF48452">
    <property type="entry name" value="TPR-like"/>
    <property type="match status" value="1"/>
</dbReference>
<dbReference type="EMBL" id="JBFOCI010000003">
    <property type="protein sequence ID" value="MEW9806717.1"/>
    <property type="molecule type" value="Genomic_DNA"/>
</dbReference>
<dbReference type="InterPro" id="IPR027417">
    <property type="entry name" value="P-loop_NTPase"/>
</dbReference>
<accession>A0ABV3R050</accession>
<feature type="region of interest" description="Disordered" evidence="3">
    <location>
        <begin position="1"/>
        <end position="23"/>
    </location>
</feature>
<dbReference type="SMART" id="SM00028">
    <property type="entry name" value="TPR"/>
    <property type="match status" value="5"/>
</dbReference>
<dbReference type="PANTHER" id="PTHR12788">
    <property type="entry name" value="PROTEIN-TYROSINE SULFOTRANSFERASE 2"/>
    <property type="match status" value="1"/>
</dbReference>
<dbReference type="Gene3D" id="3.40.50.300">
    <property type="entry name" value="P-loop containing nucleotide triphosphate hydrolases"/>
    <property type="match status" value="1"/>
</dbReference>
<evidence type="ECO:0000256" key="2">
    <source>
        <dbReference type="PROSITE-ProRule" id="PRU00339"/>
    </source>
</evidence>
<feature type="repeat" description="TPR" evidence="2">
    <location>
        <begin position="134"/>
        <end position="167"/>
    </location>
</feature>
<evidence type="ECO:0000313" key="4">
    <source>
        <dbReference type="EMBL" id="MEW9806717.1"/>
    </source>
</evidence>
<dbReference type="Proteomes" id="UP001556196">
    <property type="component" value="Unassembled WGS sequence"/>
</dbReference>
<dbReference type="Pfam" id="PF13432">
    <property type="entry name" value="TPR_16"/>
    <property type="match status" value="1"/>
</dbReference>
<evidence type="ECO:0000313" key="5">
    <source>
        <dbReference type="Proteomes" id="UP001556196"/>
    </source>
</evidence>
<sequence length="548" mass="60958">MSRLPASFAKHLKPVRRPATPPPVAKKTVNGVDELLRRAKEFHDKGDFTEAEKHCVMVLARDPGNAQALLLAGSLARGVDDLGLALIFFRKALARQPKSVETHLVLAATYSEAHEHDNAIKHFREALSLQPGKPAALGGLGQAYTAAGKAELALPQFEEALRSMPEHPSLRLDHANALIALGRMEEAADLLRENIALGHRVAASYRTLADTRKFSTEPAELKAILEKLEENGLPPKESVSLHHAAGKILNDLGKYDSAIDHFQESKIVSGHGFDLDAFRRKIDSLVAGFTPQLLKSKAGYGNPSEAPVFIVGMPRSGTTLTEQICASHPAVHGAGELSKLGTVVRTGGYNQAPDGSIKKTLQSITRDEARSMAREYLDFIRGTAPSAARIVDKMPHNFQHVGMIALLFPNAKIIHCTRDPIDNCVSCFFNTFNENHGYNTDLHTLGLYYREYRRLMQHWNTLLPGRIFEANYETMIADQEAETRRLIEFLGLPWDDACLRFYETDRSVTTPSRWQVRQPIYRSSVKRWKKYEHKIQPLIESLGDLADV</sequence>
<evidence type="ECO:0000256" key="1">
    <source>
        <dbReference type="ARBA" id="ARBA00022679"/>
    </source>
</evidence>
<dbReference type="InterPro" id="IPR011990">
    <property type="entry name" value="TPR-like_helical_dom_sf"/>
</dbReference>